<dbReference type="Proteomes" id="UP000606870">
    <property type="component" value="Unassembled WGS sequence"/>
</dbReference>
<feature type="region of interest" description="Disordered" evidence="1">
    <location>
        <begin position="39"/>
        <end position="58"/>
    </location>
</feature>
<evidence type="ECO:0008006" key="5">
    <source>
        <dbReference type="Google" id="ProtNLM"/>
    </source>
</evidence>
<feature type="region of interest" description="Disordered" evidence="1">
    <location>
        <begin position="773"/>
        <end position="804"/>
    </location>
</feature>
<name>A0ABR6VIN2_9FIRM</name>
<evidence type="ECO:0000313" key="3">
    <source>
        <dbReference type="EMBL" id="MBC3536544.1"/>
    </source>
</evidence>
<proteinExistence type="predicted"/>
<protein>
    <recommendedName>
        <fullName evidence="5">Autotransporter domain-containing protein</fullName>
    </recommendedName>
</protein>
<evidence type="ECO:0000313" key="4">
    <source>
        <dbReference type="Proteomes" id="UP000606870"/>
    </source>
</evidence>
<gene>
    <name evidence="3" type="ORF">H8J70_04665</name>
</gene>
<keyword evidence="2" id="KW-0732">Signal</keyword>
<organism evidence="3 4">
    <name type="scientific">Megasphaera hominis</name>
    <dbReference type="NCBI Taxonomy" id="159836"/>
    <lineage>
        <taxon>Bacteria</taxon>
        <taxon>Bacillati</taxon>
        <taxon>Bacillota</taxon>
        <taxon>Negativicutes</taxon>
        <taxon>Veillonellales</taxon>
        <taxon>Veillonellaceae</taxon>
        <taxon>Megasphaera</taxon>
    </lineage>
</organism>
<feature type="compositionally biased region" description="Polar residues" evidence="1">
    <location>
        <begin position="777"/>
        <end position="794"/>
    </location>
</feature>
<keyword evidence="4" id="KW-1185">Reference proteome</keyword>
<evidence type="ECO:0000256" key="1">
    <source>
        <dbReference type="SAM" id="MobiDB-lite"/>
    </source>
</evidence>
<evidence type="ECO:0000256" key="2">
    <source>
        <dbReference type="SAM" id="SignalP"/>
    </source>
</evidence>
<dbReference type="EMBL" id="JACOGK010000010">
    <property type="protein sequence ID" value="MBC3536544.1"/>
    <property type="molecule type" value="Genomic_DNA"/>
</dbReference>
<dbReference type="SUPFAM" id="SSF103515">
    <property type="entry name" value="Autotransporter"/>
    <property type="match status" value="1"/>
</dbReference>
<dbReference type="RefSeq" id="WP_186502702.1">
    <property type="nucleotide sequence ID" value="NZ_JACOGK010000010.1"/>
</dbReference>
<comment type="caution">
    <text evidence="3">The sequence shown here is derived from an EMBL/GenBank/DDBJ whole genome shotgun (WGS) entry which is preliminary data.</text>
</comment>
<sequence>MTKRTTILRSFIISCLLCGTATVPAFATAVTLEGSVSEATVTGNSDTGTPSGNTVTGDGISSSGLEELDGGLYVNDADDASNNTVTLKNSNLSILIVGGNAKNGQAEGNKVYVSNSDEKSNSSIRGGSSETGNVVGNLVEFDGGPAYNITGGSTGSGVASGNIVNVKAGTTFNEIHGGYSANGAGAVSGNTVTLDAVTGAATVITGGTTYGDAKDNTLTITKNFTGKSNAAYGGQGMRDVTGNKVTMSGGTVYSLAGGYDEGDGLTENNSTEMDGGKANIVYGAFAQQGTINDNKLTINDGTIGAAYGGYGAFGTVSNNKVIMSGGQTDSSISLSGTMGEGNEGGVFGGAAFVGTVENNGVKISGGQVGGNVYGGWVSKYADEMDSNSNVSSNTVEISNVTLTGEVYGGYTPKGDATGNAVTIESGTINNNVYGGSTAKGDANGNSVTIQGGTIEMSGGTTSAKVIGGESVSGSANDNTVTMTDGSASANVIGGYADSANKDGTGTGTANGNIVKISGGTVDGEVTGGLSTGLGSASGNQVTISDAGGIAENRQIMGGHASGTGTADNNILTLASGSVSGNAYGGLSDGSTATGNTVKVALTGTASLTSAVGGRGQTGASDNKVIMTSGTAQSITAGYAETGDASHNTVEMSGGTSTLVAAAQSGDGNATGNTVSMTGGTAWEVIAGYGRTGASGNTVTISGGTVGGGTESVFGGKSENGDAVSNTVMIKGGDVSGDVYGGQAGDDTNSEGKADNNTVTIESGNTAGRVFGGDSEMGSASGNTVTIDATGTGTLSEVDGGKGRTTAQDNKVIFNGGTAGTLYGGNVVGHTDGKQGAVNNTVEVNGGTVTMTIGGVSGVAATGNTVTVTGGDAGMVMGAMASGKASGNKVVISGGTTGSTYFGVAGGVTILGNDAISNTVTISGGEIKNDVMGGYVMTSGSSSGNANGNTVNFSGGTLDTGIYGGKSDAGAADDNTVNILAGTLNPEMNLYGGYGATESKNNTYNMYTKGQTVKDFAYFQNLNFYVPENTTAGETMLTVTGNANTEAVAATTLVAVNNQTTTDGTTDLTNDTVLGGVQRTTKLNPGEEINLLYNANGLTTDGTTYGTIEGLDTVTSAGFINHTAIVKKKDANTIILTIPKEDKGSLDPDTKVIPEDREHSINMLKNAADLLTDEAYRSAATAWEEGHSVEAKFVPYAVLGGHNLRYETGSYVDSDGMATNIGFVRRIPHTGHTDTIMPFFEYGMSHYDSHLDNGARGDGKQHYTGAGLLMRRDQADGLYYEGALRAGRVSGDFRGIIADAHASYNTNAPYVAAQAGIGRIIGHGRDTYDYYGKFFWSHLGSDSTTVHSVYGDANYDLDSINSYRTRLGMRWTRNFDERRAFYAGLGWDYEFDSEANATYQGWRTESPTVKGSSGFLELGWRSKITKDNPWGVDLRLTGWAGKQHGATYYATISRAF</sequence>
<feature type="signal peptide" evidence="2">
    <location>
        <begin position="1"/>
        <end position="27"/>
    </location>
</feature>
<accession>A0ABR6VIN2</accession>
<reference evidence="3 4" key="1">
    <citation type="submission" date="2020-08" db="EMBL/GenBank/DDBJ databases">
        <authorList>
            <person name="Liu C."/>
            <person name="Sun Q."/>
        </authorList>
    </citation>
    <scope>NUCLEOTIDE SEQUENCE [LARGE SCALE GENOMIC DNA]</scope>
    <source>
        <strain evidence="3 4">NSJ-59</strain>
    </source>
</reference>
<feature type="chain" id="PRO_5045635557" description="Autotransporter domain-containing protein" evidence="2">
    <location>
        <begin position="28"/>
        <end position="1455"/>
    </location>
</feature>
<dbReference type="InterPro" id="IPR036709">
    <property type="entry name" value="Autotransporte_beta_dom_sf"/>
</dbReference>